<accession>A0A927AUB6</accession>
<comment type="caution">
    <text evidence="1">The sequence shown here is derived from an EMBL/GenBank/DDBJ whole genome shotgun (WGS) entry which is preliminary data.</text>
</comment>
<dbReference type="Proteomes" id="UP000598820">
    <property type="component" value="Unassembled WGS sequence"/>
</dbReference>
<gene>
    <name evidence="1" type="ORF">IC229_22600</name>
</gene>
<dbReference type="EMBL" id="JACWZY010000022">
    <property type="protein sequence ID" value="MBD2703452.1"/>
    <property type="molecule type" value="Genomic_DNA"/>
</dbReference>
<proteinExistence type="predicted"/>
<organism evidence="1 2">
    <name type="scientific">Spirosoma profusum</name>
    <dbReference type="NCBI Taxonomy" id="2771354"/>
    <lineage>
        <taxon>Bacteria</taxon>
        <taxon>Pseudomonadati</taxon>
        <taxon>Bacteroidota</taxon>
        <taxon>Cytophagia</taxon>
        <taxon>Cytophagales</taxon>
        <taxon>Cytophagaceae</taxon>
        <taxon>Spirosoma</taxon>
    </lineage>
</organism>
<dbReference type="AlphaFoldDB" id="A0A927AUB6"/>
<reference evidence="1" key="1">
    <citation type="submission" date="2020-09" db="EMBL/GenBank/DDBJ databases">
        <authorList>
            <person name="Kim M.K."/>
        </authorList>
    </citation>
    <scope>NUCLEOTIDE SEQUENCE</scope>
    <source>
        <strain evidence="1">BT702</strain>
    </source>
</reference>
<keyword evidence="2" id="KW-1185">Reference proteome</keyword>
<evidence type="ECO:0000313" key="1">
    <source>
        <dbReference type="EMBL" id="MBD2703452.1"/>
    </source>
</evidence>
<protein>
    <recommendedName>
        <fullName evidence="3">STAS/SEC14 domain-containing protein</fullName>
    </recommendedName>
</protein>
<dbReference type="RefSeq" id="WP_190889300.1">
    <property type="nucleotide sequence ID" value="NZ_JACWZY010000022.1"/>
</dbReference>
<sequence>MKHYESTYLPHQKLIVTHLSGDLDDTDIKNWQLALTQVFEQLPDNAQFKILVNLHGFKATDFNVHKQFRVIIPRLLANYGWYIGYLRLFPETELTIRSDRNIHCVAAAHVHHDETKITKYATYYRMHNEGFFTDPQAARNWLDSIAISD</sequence>
<name>A0A927AUB6_9BACT</name>
<evidence type="ECO:0008006" key="3">
    <source>
        <dbReference type="Google" id="ProtNLM"/>
    </source>
</evidence>
<evidence type="ECO:0000313" key="2">
    <source>
        <dbReference type="Proteomes" id="UP000598820"/>
    </source>
</evidence>